<keyword evidence="13" id="KW-0833">Ubl conjugation pathway</keyword>
<dbReference type="PROSITE" id="PS51015">
    <property type="entry name" value="YDG"/>
    <property type="match status" value="1"/>
</dbReference>
<reference evidence="18" key="1">
    <citation type="submission" date="2025-08" db="UniProtKB">
        <authorList>
            <consortium name="Ensembl"/>
        </authorList>
    </citation>
    <scope>IDENTIFICATION</scope>
</reference>
<protein>
    <recommendedName>
        <fullName evidence="13">RING-type E3 ubiquitin transferase</fullName>
        <ecNumber evidence="13">2.3.2.27</ecNumber>
    </recommendedName>
</protein>
<keyword evidence="2 13" id="KW-0479">Metal-binding</keyword>
<keyword evidence="7" id="KW-0805">Transcription regulation</keyword>
<dbReference type="Ensembl" id="ENSCCRT00015010219.1">
    <property type="protein sequence ID" value="ENSCCRP00015009838.1"/>
    <property type="gene ID" value="ENSCCRG00015004704.1"/>
</dbReference>
<evidence type="ECO:0000313" key="18">
    <source>
        <dbReference type="Ensembl" id="ENSCCRP00015009838.1"/>
    </source>
</evidence>
<feature type="domain" description="RING-type" evidence="16">
    <location>
        <begin position="600"/>
        <end position="639"/>
    </location>
</feature>
<evidence type="ECO:0000256" key="11">
    <source>
        <dbReference type="PROSITE-ProRule" id="PRU00175"/>
    </source>
</evidence>
<comment type="function">
    <text evidence="13">Multi domain E3 ubiquitin ligase that also plays a role in DNA methylation and histone modifications.</text>
</comment>
<evidence type="ECO:0000259" key="17">
    <source>
        <dbReference type="PROSITE" id="PS51015"/>
    </source>
</evidence>
<feature type="compositionally biased region" description="Basic and acidic residues" evidence="14">
    <location>
        <begin position="99"/>
        <end position="109"/>
    </location>
</feature>
<evidence type="ECO:0000256" key="9">
    <source>
        <dbReference type="ARBA" id="ARBA00023163"/>
    </source>
</evidence>
<dbReference type="GO" id="GO:0061630">
    <property type="term" value="F:ubiquitin protein ligase activity"/>
    <property type="evidence" value="ECO:0007669"/>
    <property type="project" value="UniProtKB-UniRule"/>
</dbReference>
<evidence type="ECO:0000313" key="19">
    <source>
        <dbReference type="Proteomes" id="UP000694700"/>
    </source>
</evidence>
<proteinExistence type="predicted"/>
<evidence type="ECO:0000256" key="10">
    <source>
        <dbReference type="ARBA" id="ARBA00023242"/>
    </source>
</evidence>
<evidence type="ECO:0000256" key="1">
    <source>
        <dbReference type="ARBA" id="ARBA00022491"/>
    </source>
</evidence>
<dbReference type="Gene3D" id="2.30.30.140">
    <property type="match status" value="1"/>
</dbReference>
<dbReference type="PANTHER" id="PTHR14140">
    <property type="entry name" value="E3 UBIQUITIN-PROTEIN LIGASE UHRF-RELATED"/>
    <property type="match status" value="1"/>
</dbReference>
<dbReference type="PROSITE" id="PS00518">
    <property type="entry name" value="ZF_RING_1"/>
    <property type="match status" value="1"/>
</dbReference>
<keyword evidence="3" id="KW-0677">Repeat</keyword>
<dbReference type="GO" id="GO:0044027">
    <property type="term" value="P:negative regulation of gene expression via chromosomal CpG island methylation"/>
    <property type="evidence" value="ECO:0007669"/>
    <property type="project" value="TreeGrafter"/>
</dbReference>
<dbReference type="InterPro" id="IPR019787">
    <property type="entry name" value="Znf_PHD-finger"/>
</dbReference>
<dbReference type="InterPro" id="IPR029071">
    <property type="entry name" value="Ubiquitin-like_domsf"/>
</dbReference>
<accession>A0A8C1SLG7</accession>
<dbReference type="PROSITE" id="PS50053">
    <property type="entry name" value="UBIQUITIN_2"/>
    <property type="match status" value="1"/>
</dbReference>
<dbReference type="Pfam" id="PF00628">
    <property type="entry name" value="PHD"/>
    <property type="match status" value="1"/>
</dbReference>
<dbReference type="GO" id="GO:0003677">
    <property type="term" value="F:DNA binding"/>
    <property type="evidence" value="ECO:0007669"/>
    <property type="project" value="UniProtKB-KW"/>
</dbReference>
<feature type="compositionally biased region" description="Polar residues" evidence="14">
    <location>
        <begin position="89"/>
        <end position="98"/>
    </location>
</feature>
<keyword evidence="6" id="KW-0156">Chromatin regulator</keyword>
<evidence type="ECO:0000256" key="6">
    <source>
        <dbReference type="ARBA" id="ARBA00022853"/>
    </source>
</evidence>
<dbReference type="Gene3D" id="2.30.30.1150">
    <property type="match status" value="1"/>
</dbReference>
<feature type="domain" description="Ubiquitin-like" evidence="15">
    <location>
        <begin position="1"/>
        <end position="75"/>
    </location>
</feature>
<dbReference type="Pfam" id="PF12148">
    <property type="entry name" value="TTD"/>
    <property type="match status" value="1"/>
</dbReference>
<dbReference type="SUPFAM" id="SSF88697">
    <property type="entry name" value="PUA domain-like"/>
    <property type="match status" value="1"/>
</dbReference>
<dbReference type="GO" id="GO:0005634">
    <property type="term" value="C:nucleus"/>
    <property type="evidence" value="ECO:0007669"/>
    <property type="project" value="UniProtKB-SubCell"/>
</dbReference>
<keyword evidence="9" id="KW-0804">Transcription</keyword>
<comment type="subcellular location">
    <subcellularLocation>
        <location evidence="12 13">Nucleus</location>
    </subcellularLocation>
</comment>
<dbReference type="Gene3D" id="3.10.20.90">
    <property type="entry name" value="Phosphatidylinositol 3-kinase Catalytic Subunit, Chain A, domain 1"/>
    <property type="match status" value="1"/>
</dbReference>
<dbReference type="PROSITE" id="PS50089">
    <property type="entry name" value="ZF_RING_2"/>
    <property type="match status" value="1"/>
</dbReference>
<dbReference type="Gene3D" id="2.30.280.10">
    <property type="entry name" value="SRA-YDG"/>
    <property type="match status" value="1"/>
</dbReference>
<dbReference type="InterPro" id="IPR001841">
    <property type="entry name" value="Znf_RING"/>
</dbReference>
<evidence type="ECO:0000256" key="13">
    <source>
        <dbReference type="RuleBase" id="RU369101"/>
    </source>
</evidence>
<dbReference type="CDD" id="cd16769">
    <property type="entry name" value="RING-HC_UHRF1"/>
    <property type="match status" value="1"/>
</dbReference>
<dbReference type="AlphaFoldDB" id="A0A8C1SLG7"/>
<keyword evidence="4 11" id="KW-0863">Zinc-finger</keyword>
<dbReference type="InterPro" id="IPR045134">
    <property type="entry name" value="UHRF1/2-like"/>
</dbReference>
<evidence type="ECO:0000256" key="7">
    <source>
        <dbReference type="ARBA" id="ARBA00023015"/>
    </source>
</evidence>
<evidence type="ECO:0000256" key="14">
    <source>
        <dbReference type="SAM" id="MobiDB-lite"/>
    </source>
</evidence>
<dbReference type="CDD" id="cd20457">
    <property type="entry name" value="Tudor_UHRF1_rpt2"/>
    <property type="match status" value="1"/>
</dbReference>
<evidence type="ECO:0000256" key="2">
    <source>
        <dbReference type="ARBA" id="ARBA00022723"/>
    </source>
</evidence>
<dbReference type="Proteomes" id="UP000694700">
    <property type="component" value="Unplaced"/>
</dbReference>
<dbReference type="SUPFAM" id="SSF54236">
    <property type="entry name" value="Ubiquitin-like"/>
    <property type="match status" value="1"/>
</dbReference>
<comment type="catalytic activity">
    <reaction evidence="13">
        <text>S-ubiquitinyl-[E2 ubiquitin-conjugating enzyme]-L-cysteine + [acceptor protein]-L-lysine = [E2 ubiquitin-conjugating enzyme]-L-cysteine + N(6)-ubiquitinyl-[acceptor protein]-L-lysine.</text>
        <dbReference type="EC" id="2.3.2.27"/>
    </reaction>
</comment>
<dbReference type="GO" id="GO:0042393">
    <property type="term" value="F:histone binding"/>
    <property type="evidence" value="ECO:0007669"/>
    <property type="project" value="UniProtKB-UniRule"/>
</dbReference>
<evidence type="ECO:0000259" key="15">
    <source>
        <dbReference type="PROSITE" id="PS50053"/>
    </source>
</evidence>
<keyword evidence="5 13" id="KW-0862">Zinc</keyword>
<organism evidence="18 19">
    <name type="scientific">Cyprinus carpio</name>
    <name type="common">Common carp</name>
    <dbReference type="NCBI Taxonomy" id="7962"/>
    <lineage>
        <taxon>Eukaryota</taxon>
        <taxon>Metazoa</taxon>
        <taxon>Chordata</taxon>
        <taxon>Craniata</taxon>
        <taxon>Vertebrata</taxon>
        <taxon>Euteleostomi</taxon>
        <taxon>Actinopterygii</taxon>
        <taxon>Neopterygii</taxon>
        <taxon>Teleostei</taxon>
        <taxon>Ostariophysi</taxon>
        <taxon>Cypriniformes</taxon>
        <taxon>Cyprinidae</taxon>
        <taxon>Cyprininae</taxon>
        <taxon>Cyprinus</taxon>
    </lineage>
</organism>
<dbReference type="PANTHER" id="PTHR14140:SF2">
    <property type="entry name" value="E3 UBIQUITIN-PROTEIN LIGASE UHRF1"/>
    <property type="match status" value="1"/>
</dbReference>
<evidence type="ECO:0000256" key="4">
    <source>
        <dbReference type="ARBA" id="ARBA00022771"/>
    </source>
</evidence>
<dbReference type="InterPro" id="IPR015947">
    <property type="entry name" value="PUA-like_sf"/>
</dbReference>
<dbReference type="SUPFAM" id="SSF57850">
    <property type="entry name" value="RING/U-box"/>
    <property type="match status" value="1"/>
</dbReference>
<dbReference type="GO" id="GO:0008270">
    <property type="term" value="F:zinc ion binding"/>
    <property type="evidence" value="ECO:0007669"/>
    <property type="project" value="UniProtKB-KW"/>
</dbReference>
<dbReference type="InterPro" id="IPR047406">
    <property type="entry name" value="Ubl_UHRF1"/>
</dbReference>
<dbReference type="InterPro" id="IPR000626">
    <property type="entry name" value="Ubiquitin-like_dom"/>
</dbReference>
<keyword evidence="1" id="KW-0678">Repressor</keyword>
<dbReference type="Pfam" id="PF00240">
    <property type="entry name" value="ubiquitin"/>
    <property type="match status" value="1"/>
</dbReference>
<dbReference type="InterPro" id="IPR011011">
    <property type="entry name" value="Znf_FYVE_PHD"/>
</dbReference>
<dbReference type="SMART" id="SM00466">
    <property type="entry name" value="SRA"/>
    <property type="match status" value="1"/>
</dbReference>
<dbReference type="CDD" id="cd20455">
    <property type="entry name" value="Tudor_UHRF1_rpt1"/>
    <property type="match status" value="1"/>
</dbReference>
<dbReference type="CDD" id="cd17122">
    <property type="entry name" value="Ubl_UHRF1"/>
    <property type="match status" value="1"/>
</dbReference>
<dbReference type="Pfam" id="PF02182">
    <property type="entry name" value="SAD_SRA"/>
    <property type="match status" value="1"/>
</dbReference>
<keyword evidence="8 13" id="KW-0238">DNA-binding</keyword>
<dbReference type="InterPro" id="IPR003105">
    <property type="entry name" value="SRA_YDG"/>
</dbReference>
<dbReference type="InterPro" id="IPR017907">
    <property type="entry name" value="Znf_RING_CS"/>
</dbReference>
<dbReference type="Gene3D" id="3.30.40.10">
    <property type="entry name" value="Zinc/RING finger domain, C3HC4 (zinc finger)"/>
    <property type="match status" value="1"/>
</dbReference>
<dbReference type="CDD" id="cd15616">
    <property type="entry name" value="PHD_UHRF1"/>
    <property type="match status" value="1"/>
</dbReference>
<evidence type="ECO:0000256" key="8">
    <source>
        <dbReference type="ARBA" id="ARBA00023125"/>
    </source>
</evidence>
<comment type="domain">
    <text evidence="13">The YDG domain mediates the interaction with histone H3.</text>
</comment>
<comment type="pathway">
    <text evidence="13">Protein modification; protein ubiquitination.</text>
</comment>
<keyword evidence="13" id="KW-0808">Transferase</keyword>
<feature type="compositionally biased region" description="Polar residues" evidence="14">
    <location>
        <begin position="110"/>
        <end position="122"/>
    </location>
</feature>
<keyword evidence="10 12" id="KW-0539">Nucleus</keyword>
<feature type="region of interest" description="Disordered" evidence="14">
    <location>
        <begin position="80"/>
        <end position="123"/>
    </location>
</feature>
<dbReference type="SMART" id="SM00213">
    <property type="entry name" value="UBQ"/>
    <property type="match status" value="1"/>
</dbReference>
<name>A0A8C1SLG7_CYPCA</name>
<evidence type="ECO:0000256" key="3">
    <source>
        <dbReference type="ARBA" id="ARBA00022737"/>
    </source>
</evidence>
<dbReference type="FunFam" id="2.30.30.140:FF:000068">
    <property type="entry name" value="E3 ubiquitin-protein ligase UHRF1 isoform 1"/>
    <property type="match status" value="1"/>
</dbReference>
<dbReference type="FunFam" id="3.10.20.90:FF:000143">
    <property type="entry name" value="E3 ubiquitin-protein ligase UHRF1 isoform 1"/>
    <property type="match status" value="1"/>
</dbReference>
<dbReference type="SMART" id="SM00184">
    <property type="entry name" value="RING"/>
    <property type="match status" value="1"/>
</dbReference>
<evidence type="ECO:0000256" key="5">
    <source>
        <dbReference type="ARBA" id="ARBA00022833"/>
    </source>
</evidence>
<dbReference type="FunFam" id="3.30.40.10:FF:000066">
    <property type="entry name" value="E3 ubiquitin-protein ligase UHRF2 isoform X1"/>
    <property type="match status" value="1"/>
</dbReference>
<dbReference type="InterPro" id="IPR013083">
    <property type="entry name" value="Znf_RING/FYVE/PHD"/>
</dbReference>
<dbReference type="SUPFAM" id="SSF57903">
    <property type="entry name" value="FYVE/PHD zinc finger"/>
    <property type="match status" value="1"/>
</dbReference>
<dbReference type="InterPro" id="IPR036987">
    <property type="entry name" value="SRA-YDG_sf"/>
</dbReference>
<evidence type="ECO:0000256" key="12">
    <source>
        <dbReference type="PROSITE-ProRule" id="PRU00358"/>
    </source>
</evidence>
<dbReference type="InterPro" id="IPR021991">
    <property type="entry name" value="TTD_dom"/>
</dbReference>
<evidence type="ECO:0000259" key="16">
    <source>
        <dbReference type="PROSITE" id="PS50089"/>
    </source>
</evidence>
<feature type="domain" description="YDG" evidence="17">
    <location>
        <begin position="335"/>
        <end position="498"/>
    </location>
</feature>
<dbReference type="GO" id="GO:0016567">
    <property type="term" value="P:protein ubiquitination"/>
    <property type="evidence" value="ECO:0007669"/>
    <property type="project" value="UniProtKB-UniRule"/>
</dbReference>
<dbReference type="EC" id="2.3.2.27" evidence="13"/>
<sequence>MWIQVRTMDGKETHRVDSLSKLTKVDELRVKIAELFSIEPQRQRLFYRGKQMEDSHTLFDYNVGLNDIVQLLVRQAPLPKDKEAELSDSDSGCGSAQSESDKSSTHGESDGQSAGTSGQTDTPDLIDPGFGFYKINEFVDARDLNMGAWFEAQIINVTKTTKSSDEDGGTDGEEEIIYHVKYEDYPENGVVQLRGKDVRPRARTVYQWHQLEQGMIVMVNYNPDEPKERGYWYDAEIQRKREKRTQREVYGKILLGDAGDSLNDCRIMFVTEIYKIEEPGSSEGPGASSDRSNGPECKVCKDDPKKNCRICNCHVCGVKQDPDKQLLCDECDMAFHTYCLNPPLTTIPEDEDCESGIHRPHVAGIHGRSNDGAYSLVLAGGYEDDVDDGNEFTYTGSGGRDLSGNKRTAEQSCDQKLTNMNRALALNCNAAVNEKEGAEAKDWKAGKPVRVVRSSKGRKHSKFCPEDGNRYDGIYKVVKYWPEKGKSGFLVWRYLLKRNDDEPAPWTRDGKERIKKLGLSMQVKSVMSLTSSLFSIVVDEKSSPAKSTPKKMKVEAYKLSKEQKALIKDDELNKKLWDEAMASLNLGPRFINKVEEVFLCICCQEVVYQPITTECQHNVCRECLQRSFKAEVYTCPACRHDLGKNYQMTVNKSLQAILTQLFPGYSSGRC</sequence>